<dbReference type="Proteomes" id="UP000237105">
    <property type="component" value="Unassembled WGS sequence"/>
</dbReference>
<reference evidence="2" key="1">
    <citation type="submission" date="2016-06" db="EMBL/GenBank/DDBJ databases">
        <title>Parallel loss of symbiosis genes in relatives of nitrogen-fixing non-legume Parasponia.</title>
        <authorList>
            <person name="Van Velzen R."/>
            <person name="Holmer R."/>
            <person name="Bu F."/>
            <person name="Rutten L."/>
            <person name="Van Zeijl A."/>
            <person name="Liu W."/>
            <person name="Santuari L."/>
            <person name="Cao Q."/>
            <person name="Sharma T."/>
            <person name="Shen D."/>
            <person name="Roswanjaya Y."/>
            <person name="Wardhani T."/>
            <person name="Kalhor M.S."/>
            <person name="Jansen J."/>
            <person name="Van den Hoogen J."/>
            <person name="Gungor B."/>
            <person name="Hartog M."/>
            <person name="Hontelez J."/>
            <person name="Verver J."/>
            <person name="Yang W.-C."/>
            <person name="Schijlen E."/>
            <person name="Repin R."/>
            <person name="Schilthuizen M."/>
            <person name="Schranz E."/>
            <person name="Heidstra R."/>
            <person name="Miyata K."/>
            <person name="Fedorova E."/>
            <person name="Kohlen W."/>
            <person name="Bisseling T."/>
            <person name="Smit S."/>
            <person name="Geurts R."/>
        </authorList>
    </citation>
    <scope>NUCLEOTIDE SEQUENCE [LARGE SCALE GENOMIC DNA]</scope>
    <source>
        <strain evidence="2">cv. WU1-14</strain>
    </source>
</reference>
<comment type="caution">
    <text evidence="1">The sequence shown here is derived from an EMBL/GenBank/DDBJ whole genome shotgun (WGS) entry which is preliminary data.</text>
</comment>
<accession>A0A2P5E583</accession>
<dbReference type="EMBL" id="JXTB01000001">
    <property type="protein sequence ID" value="PON80703.1"/>
    <property type="molecule type" value="Genomic_DNA"/>
</dbReference>
<evidence type="ECO:0000313" key="1">
    <source>
        <dbReference type="EMBL" id="PON80703.1"/>
    </source>
</evidence>
<name>A0A2P5E583_PARAD</name>
<dbReference type="OrthoDB" id="10576045at2759"/>
<sequence length="82" mass="9872">MRVPDPGMPPLWFRFGSLERERDRLLLEEEDYWRHGSRTTWRSLLPCNLMMDGLETCTVFSREFREILTSMQPLVESFECDE</sequence>
<evidence type="ECO:0000313" key="2">
    <source>
        <dbReference type="Proteomes" id="UP000237105"/>
    </source>
</evidence>
<dbReference type="AlphaFoldDB" id="A0A2P5E583"/>
<proteinExistence type="predicted"/>
<keyword evidence="2" id="KW-1185">Reference proteome</keyword>
<gene>
    <name evidence="1" type="ORF">PanWU01x14_002590</name>
</gene>
<protein>
    <submittedName>
        <fullName evidence="1">Uncharacterized protein</fullName>
    </submittedName>
</protein>
<organism evidence="1 2">
    <name type="scientific">Parasponia andersonii</name>
    <name type="common">Sponia andersonii</name>
    <dbReference type="NCBI Taxonomy" id="3476"/>
    <lineage>
        <taxon>Eukaryota</taxon>
        <taxon>Viridiplantae</taxon>
        <taxon>Streptophyta</taxon>
        <taxon>Embryophyta</taxon>
        <taxon>Tracheophyta</taxon>
        <taxon>Spermatophyta</taxon>
        <taxon>Magnoliopsida</taxon>
        <taxon>eudicotyledons</taxon>
        <taxon>Gunneridae</taxon>
        <taxon>Pentapetalae</taxon>
        <taxon>rosids</taxon>
        <taxon>fabids</taxon>
        <taxon>Rosales</taxon>
        <taxon>Cannabaceae</taxon>
        <taxon>Parasponia</taxon>
    </lineage>
</organism>